<sequence>MTETRENESRGHTTMSAAQGTWNPAPAIPMGRRNARVRREHAPDGSRRSTARDVKPGEEAPLTGSTLHGPGAAWQPSVARTMRRNLRMALRAGGDPVHGEAHAGRLPATRLTGERAPAGPGAETAR</sequence>
<comment type="caution">
    <text evidence="2">The sequence shown here is derived from an EMBL/GenBank/DDBJ whole genome shotgun (WGS) entry which is preliminary data.</text>
</comment>
<feature type="region of interest" description="Disordered" evidence="1">
    <location>
        <begin position="93"/>
        <end position="126"/>
    </location>
</feature>
<feature type="region of interest" description="Disordered" evidence="1">
    <location>
        <begin position="1"/>
        <end position="80"/>
    </location>
</feature>
<gene>
    <name evidence="2" type="ORF">DEF24_11010</name>
</gene>
<feature type="compositionally biased region" description="Polar residues" evidence="1">
    <location>
        <begin position="12"/>
        <end position="22"/>
    </location>
</feature>
<keyword evidence="3" id="KW-1185">Reference proteome</keyword>
<evidence type="ECO:0000313" key="2">
    <source>
        <dbReference type="EMBL" id="RCV59077.1"/>
    </source>
</evidence>
<accession>A0A368T5V3</accession>
<dbReference type="RefSeq" id="WP_114433254.1">
    <property type="nucleotide sequence ID" value="NZ_QEIM01000088.1"/>
</dbReference>
<evidence type="ECO:0000313" key="3">
    <source>
        <dbReference type="Proteomes" id="UP000253318"/>
    </source>
</evidence>
<name>A0A368T5V3_9ACTN</name>
<protein>
    <submittedName>
        <fullName evidence="2">Uncharacterized protein</fullName>
    </submittedName>
</protein>
<reference evidence="2 3" key="1">
    <citation type="submission" date="2018-04" db="EMBL/GenBank/DDBJ databases">
        <title>Novel actinobacteria from marine sediment.</title>
        <authorList>
            <person name="Ng Z.Y."/>
            <person name="Tan G.Y.A."/>
        </authorList>
    </citation>
    <scope>NUCLEOTIDE SEQUENCE [LARGE SCALE GENOMIC DNA]</scope>
    <source>
        <strain evidence="2 3">TPS81</strain>
    </source>
</reference>
<feature type="compositionally biased region" description="Basic and acidic residues" evidence="1">
    <location>
        <begin position="40"/>
        <end position="58"/>
    </location>
</feature>
<dbReference type="AlphaFoldDB" id="A0A368T5V3"/>
<organism evidence="2 3">
    <name type="scientific">Marinitenerispora sediminis</name>
    <dbReference type="NCBI Taxonomy" id="1931232"/>
    <lineage>
        <taxon>Bacteria</taxon>
        <taxon>Bacillati</taxon>
        <taxon>Actinomycetota</taxon>
        <taxon>Actinomycetes</taxon>
        <taxon>Streptosporangiales</taxon>
        <taxon>Nocardiopsidaceae</taxon>
        <taxon>Marinitenerispora</taxon>
    </lineage>
</organism>
<evidence type="ECO:0000256" key="1">
    <source>
        <dbReference type="SAM" id="MobiDB-lite"/>
    </source>
</evidence>
<dbReference type="OrthoDB" id="5145750at2"/>
<feature type="compositionally biased region" description="Basic and acidic residues" evidence="1">
    <location>
        <begin position="1"/>
        <end position="11"/>
    </location>
</feature>
<dbReference type="EMBL" id="QEIN01000071">
    <property type="protein sequence ID" value="RCV59077.1"/>
    <property type="molecule type" value="Genomic_DNA"/>
</dbReference>
<dbReference type="Proteomes" id="UP000253318">
    <property type="component" value="Unassembled WGS sequence"/>
</dbReference>
<proteinExistence type="predicted"/>